<sequence length="57" mass="6101">MSRRQDSNGSKSGPIETCNGSVPFGRPGMRSVINPPGTTSSARATRKDSMPLAYCRE</sequence>
<evidence type="ECO:0000313" key="2">
    <source>
        <dbReference type="EMBL" id="MBX46725.1"/>
    </source>
</evidence>
<proteinExistence type="predicted"/>
<dbReference type="EMBL" id="GGEC01066241">
    <property type="protein sequence ID" value="MBX46725.1"/>
    <property type="molecule type" value="Transcribed_RNA"/>
</dbReference>
<accession>A0A2P2NW84</accession>
<name>A0A2P2NW84_RHIMU</name>
<organism evidence="2">
    <name type="scientific">Rhizophora mucronata</name>
    <name type="common">Asiatic mangrove</name>
    <dbReference type="NCBI Taxonomy" id="61149"/>
    <lineage>
        <taxon>Eukaryota</taxon>
        <taxon>Viridiplantae</taxon>
        <taxon>Streptophyta</taxon>
        <taxon>Embryophyta</taxon>
        <taxon>Tracheophyta</taxon>
        <taxon>Spermatophyta</taxon>
        <taxon>Magnoliopsida</taxon>
        <taxon>eudicotyledons</taxon>
        <taxon>Gunneridae</taxon>
        <taxon>Pentapetalae</taxon>
        <taxon>rosids</taxon>
        <taxon>fabids</taxon>
        <taxon>Malpighiales</taxon>
        <taxon>Rhizophoraceae</taxon>
        <taxon>Rhizophora</taxon>
    </lineage>
</organism>
<evidence type="ECO:0000256" key="1">
    <source>
        <dbReference type="SAM" id="MobiDB-lite"/>
    </source>
</evidence>
<dbReference type="AlphaFoldDB" id="A0A2P2NW84"/>
<feature type="region of interest" description="Disordered" evidence="1">
    <location>
        <begin position="1"/>
        <end position="57"/>
    </location>
</feature>
<feature type="compositionally biased region" description="Basic and acidic residues" evidence="1">
    <location>
        <begin position="45"/>
        <end position="57"/>
    </location>
</feature>
<protein>
    <submittedName>
        <fullName evidence="2">Uncharacterized protein</fullName>
    </submittedName>
</protein>
<reference evidence="2" key="1">
    <citation type="submission" date="2018-02" db="EMBL/GenBank/DDBJ databases">
        <title>Rhizophora mucronata_Transcriptome.</title>
        <authorList>
            <person name="Meera S.P."/>
            <person name="Sreeshan A."/>
            <person name="Augustine A."/>
        </authorList>
    </citation>
    <scope>NUCLEOTIDE SEQUENCE</scope>
    <source>
        <tissue evidence="2">Leaf</tissue>
    </source>
</reference>